<accession>A0A1B8GQL9</accession>
<gene>
    <name evidence="2" type="ORF">VE01_03800</name>
</gene>
<protein>
    <submittedName>
        <fullName evidence="2">Uncharacterized protein</fullName>
    </submittedName>
</protein>
<dbReference type="EMBL" id="KV460218">
    <property type="protein sequence ID" value="OBT98133.1"/>
    <property type="molecule type" value="Genomic_DNA"/>
</dbReference>
<feature type="compositionally biased region" description="Acidic residues" evidence="1">
    <location>
        <begin position="43"/>
        <end position="58"/>
    </location>
</feature>
<sequence length="99" mass="10839">MHHARILSMGTCPYLYLTTDPKRHNDWESLLREEELVEVAQPTEDEPVEEEPVEEVPVEEVPAEEALGQVGVLVSDSNSDGKILVFVGILEADGGLAGI</sequence>
<evidence type="ECO:0000313" key="3">
    <source>
        <dbReference type="Proteomes" id="UP000091956"/>
    </source>
</evidence>
<evidence type="ECO:0000256" key="1">
    <source>
        <dbReference type="SAM" id="MobiDB-lite"/>
    </source>
</evidence>
<name>A0A1B8GQL9_9PEZI</name>
<feature type="region of interest" description="Disordered" evidence="1">
    <location>
        <begin position="39"/>
        <end position="58"/>
    </location>
</feature>
<organism evidence="2 3">
    <name type="scientific">Pseudogymnoascus verrucosus</name>
    <dbReference type="NCBI Taxonomy" id="342668"/>
    <lineage>
        <taxon>Eukaryota</taxon>
        <taxon>Fungi</taxon>
        <taxon>Dikarya</taxon>
        <taxon>Ascomycota</taxon>
        <taxon>Pezizomycotina</taxon>
        <taxon>Leotiomycetes</taxon>
        <taxon>Thelebolales</taxon>
        <taxon>Thelebolaceae</taxon>
        <taxon>Pseudogymnoascus</taxon>
    </lineage>
</organism>
<evidence type="ECO:0000313" key="2">
    <source>
        <dbReference type="EMBL" id="OBT98133.1"/>
    </source>
</evidence>
<keyword evidence="3" id="KW-1185">Reference proteome</keyword>
<dbReference type="GeneID" id="28837186"/>
<dbReference type="RefSeq" id="XP_018131866.1">
    <property type="nucleotide sequence ID" value="XM_018273282.1"/>
</dbReference>
<dbReference type="AlphaFoldDB" id="A0A1B8GQL9"/>
<reference evidence="2 3" key="1">
    <citation type="submission" date="2016-03" db="EMBL/GenBank/DDBJ databases">
        <title>Comparative genomics of Pseudogymnoascus destructans, the fungus causing white-nose syndrome of bats.</title>
        <authorList>
            <person name="Palmer J.M."/>
            <person name="Drees K.P."/>
            <person name="Foster J.T."/>
            <person name="Lindner D.L."/>
        </authorList>
    </citation>
    <scope>NUCLEOTIDE SEQUENCE [LARGE SCALE GENOMIC DNA]</scope>
    <source>
        <strain evidence="2 3">UAMH 10579</strain>
    </source>
</reference>
<proteinExistence type="predicted"/>
<dbReference type="Proteomes" id="UP000091956">
    <property type="component" value="Unassembled WGS sequence"/>
</dbReference>
<reference evidence="3" key="2">
    <citation type="journal article" date="2018" name="Nat. Commun.">
        <title>Extreme sensitivity to ultraviolet light in the fungal pathogen causing white-nose syndrome of bats.</title>
        <authorList>
            <person name="Palmer J.M."/>
            <person name="Drees K.P."/>
            <person name="Foster J.T."/>
            <person name="Lindner D.L."/>
        </authorList>
    </citation>
    <scope>NUCLEOTIDE SEQUENCE [LARGE SCALE GENOMIC DNA]</scope>
    <source>
        <strain evidence="3">UAMH 10579</strain>
    </source>
</reference>